<feature type="non-terminal residue" evidence="3">
    <location>
        <position position="192"/>
    </location>
</feature>
<dbReference type="GO" id="GO:0005524">
    <property type="term" value="F:ATP binding"/>
    <property type="evidence" value="ECO:0007669"/>
    <property type="project" value="InterPro"/>
</dbReference>
<dbReference type="Gene3D" id="3.40.50.300">
    <property type="entry name" value="P-loop containing nucleotide triphosphate hydrolases"/>
    <property type="match status" value="1"/>
</dbReference>
<proteinExistence type="predicted"/>
<reference evidence="3" key="1">
    <citation type="submission" date="2025-08" db="UniProtKB">
        <authorList>
            <consortium name="RefSeq"/>
        </authorList>
    </citation>
    <scope>IDENTIFICATION</scope>
    <source>
        <tissue evidence="3">Entire body</tissue>
    </source>
</reference>
<protein>
    <submittedName>
        <fullName evidence="3">Dynein heavy chain 2, axonemal-like</fullName>
    </submittedName>
</protein>
<dbReference type="InterPro" id="IPR026983">
    <property type="entry name" value="DHC"/>
</dbReference>
<dbReference type="InterPro" id="IPR043157">
    <property type="entry name" value="Dynein_AAA1S"/>
</dbReference>
<dbReference type="STRING" id="224129.A0A1W4XFX8"/>
<evidence type="ECO:0000313" key="3">
    <source>
        <dbReference type="RefSeq" id="XP_018335036.1"/>
    </source>
</evidence>
<dbReference type="SUPFAM" id="SSF52540">
    <property type="entry name" value="P-loop containing nucleoside triphosphate hydrolases"/>
    <property type="match status" value="1"/>
</dbReference>
<dbReference type="InterPro" id="IPR027417">
    <property type="entry name" value="P-loop_NTPase"/>
</dbReference>
<dbReference type="Proteomes" id="UP000192223">
    <property type="component" value="Unplaced"/>
</dbReference>
<dbReference type="GO" id="GO:0045505">
    <property type="term" value="F:dynein intermediate chain binding"/>
    <property type="evidence" value="ECO:0007669"/>
    <property type="project" value="InterPro"/>
</dbReference>
<dbReference type="GO" id="GO:0051959">
    <property type="term" value="F:dynein light intermediate chain binding"/>
    <property type="evidence" value="ECO:0007669"/>
    <property type="project" value="InterPro"/>
</dbReference>
<name>A0A1W4XFX8_AGRPL</name>
<feature type="domain" description="Dynein heavy chain hydrolytic ATP-binding dynein motor region" evidence="1">
    <location>
        <begin position="2"/>
        <end position="128"/>
    </location>
</feature>
<keyword evidence="2" id="KW-1185">Reference proteome</keyword>
<sequence length="192" mass="21629">MRQLSKQDHYDFGLRSMVALLRYAGRKRRQYPQHPEEQMVYLAMRDMNIAKLTADDLPLFNGIMSDIFPGVVIPTIDYEDMNNAISAELVANGWQPVQIAITKVIQLYETKNSRHSVMILGNTGTAKTVTWKSLKGAMGRLKKLNKAGFNVVEVFPINPKALNLGELYGEYNLATNEWLDGVISATMRTTCS</sequence>
<dbReference type="GO" id="GO:0030286">
    <property type="term" value="C:dynein complex"/>
    <property type="evidence" value="ECO:0007669"/>
    <property type="project" value="InterPro"/>
</dbReference>
<dbReference type="Pfam" id="PF12774">
    <property type="entry name" value="AAA_6"/>
    <property type="match status" value="1"/>
</dbReference>
<dbReference type="PANTHER" id="PTHR46961:SF8">
    <property type="entry name" value="DYNEIN AXONEMAL HEAVY CHAIN 7"/>
    <property type="match status" value="1"/>
</dbReference>
<dbReference type="InParanoid" id="A0A1W4XFX8"/>
<evidence type="ECO:0000313" key="2">
    <source>
        <dbReference type="Proteomes" id="UP000192223"/>
    </source>
</evidence>
<dbReference type="AlphaFoldDB" id="A0A1W4XFX8"/>
<dbReference type="GO" id="GO:0007018">
    <property type="term" value="P:microtubule-based movement"/>
    <property type="evidence" value="ECO:0007669"/>
    <property type="project" value="InterPro"/>
</dbReference>
<dbReference type="OrthoDB" id="5593012at2759"/>
<dbReference type="GeneID" id="108743934"/>
<dbReference type="RefSeq" id="XP_018335036.1">
    <property type="nucleotide sequence ID" value="XM_018479534.1"/>
</dbReference>
<organism evidence="2 3">
    <name type="scientific">Agrilus planipennis</name>
    <name type="common">Emerald ash borer</name>
    <name type="synonym">Agrilus marcopoli</name>
    <dbReference type="NCBI Taxonomy" id="224129"/>
    <lineage>
        <taxon>Eukaryota</taxon>
        <taxon>Metazoa</taxon>
        <taxon>Ecdysozoa</taxon>
        <taxon>Arthropoda</taxon>
        <taxon>Hexapoda</taxon>
        <taxon>Insecta</taxon>
        <taxon>Pterygota</taxon>
        <taxon>Neoptera</taxon>
        <taxon>Endopterygota</taxon>
        <taxon>Coleoptera</taxon>
        <taxon>Polyphaga</taxon>
        <taxon>Elateriformia</taxon>
        <taxon>Buprestoidea</taxon>
        <taxon>Buprestidae</taxon>
        <taxon>Agrilinae</taxon>
        <taxon>Agrilus</taxon>
    </lineage>
</organism>
<dbReference type="PANTHER" id="PTHR46961">
    <property type="entry name" value="DYNEIN HEAVY CHAIN 1, AXONEMAL-LIKE PROTEIN"/>
    <property type="match status" value="1"/>
</dbReference>
<evidence type="ECO:0000259" key="1">
    <source>
        <dbReference type="Pfam" id="PF12774"/>
    </source>
</evidence>
<dbReference type="KEGG" id="apln:108743934"/>
<dbReference type="InterPro" id="IPR035699">
    <property type="entry name" value="AAA_6"/>
</dbReference>
<accession>A0A1W4XFX8</accession>
<gene>
    <name evidence="3" type="primary">LOC108743934</name>
</gene>
<dbReference type="Gene3D" id="1.10.8.710">
    <property type="match status" value="1"/>
</dbReference>